<evidence type="ECO:0000256" key="1">
    <source>
        <dbReference type="ARBA" id="ARBA00022679"/>
    </source>
</evidence>
<keyword evidence="2" id="KW-0012">Acyltransferase</keyword>
<name>A0A221SZ10_9DEIO</name>
<dbReference type="Proteomes" id="UP000259030">
    <property type="component" value="Chromosome"/>
</dbReference>
<dbReference type="Gene3D" id="3.40.630.30">
    <property type="match status" value="1"/>
</dbReference>
<evidence type="ECO:0000256" key="2">
    <source>
        <dbReference type="ARBA" id="ARBA00023315"/>
    </source>
</evidence>
<dbReference type="RefSeq" id="WP_027464219.1">
    <property type="nucleotide sequence ID" value="NZ_CP021081.1"/>
</dbReference>
<protein>
    <submittedName>
        <fullName evidence="4">N-acetyltransferase</fullName>
    </submittedName>
</protein>
<accession>A0A221SZ10</accession>
<dbReference type="STRING" id="317577.GCA_000419625_01216"/>
<dbReference type="PANTHER" id="PTHR43877">
    <property type="entry name" value="AMINOALKYLPHOSPHONATE N-ACETYLTRANSFERASE-RELATED-RELATED"/>
    <property type="match status" value="1"/>
</dbReference>
<dbReference type="InterPro" id="IPR050832">
    <property type="entry name" value="Bact_Acetyltransf"/>
</dbReference>
<dbReference type="SUPFAM" id="SSF55729">
    <property type="entry name" value="Acyl-CoA N-acyltransferases (Nat)"/>
    <property type="match status" value="2"/>
</dbReference>
<reference evidence="4 5" key="1">
    <citation type="submission" date="2017-05" db="EMBL/GenBank/DDBJ databases">
        <title>The complete genome sequence of Deinococcus ficus isolated from the rhizosphere of the Ficus religiosa L. in Taiwan.</title>
        <authorList>
            <person name="Wu K.-M."/>
            <person name="Liao T.-L."/>
            <person name="Liu Y.-M."/>
            <person name="Young C.-C."/>
            <person name="Tsai S.-F."/>
        </authorList>
    </citation>
    <scope>NUCLEOTIDE SEQUENCE [LARGE SCALE GENOMIC DNA]</scope>
    <source>
        <strain evidence="4 5">CC-FR2-10</strain>
    </source>
</reference>
<keyword evidence="5" id="KW-1185">Reference proteome</keyword>
<gene>
    <name evidence="4" type="ORF">DFI_13535</name>
</gene>
<keyword evidence="1 4" id="KW-0808">Transferase</keyword>
<dbReference type="AlphaFoldDB" id="A0A221SZ10"/>
<dbReference type="Pfam" id="PF00583">
    <property type="entry name" value="Acetyltransf_1"/>
    <property type="match status" value="1"/>
</dbReference>
<sequence length="309" mass="34398">MAHPFTLRPFQNADAAAVANLHTRSTRGLWTYAADHFRENPDPQRRHLVALNGIGEVTATASLHPFGDSAPDALRLNLAGDGAAFTPLYLALLADLPTGFTRLLGVTREDFTEQTQLFQSAGFRNAWQSWGAHLDLSTFDFAAFQPLEERLYLQGYEVERWPSDAPDAEWAALYALQRQGERDIPSNPTTTAAPLTREAMQAVMTREEAVFVVRFRGELVALTRLTLPDGRPLQKAREVSSDLTTTHPAHRGRGLATLVKARALAWAQDSGYTRAGTGGTVLNLPMLRVNTCLGYRTEPMWITWERRLR</sequence>
<organism evidence="4 5">
    <name type="scientific">Deinococcus ficus</name>
    <dbReference type="NCBI Taxonomy" id="317577"/>
    <lineage>
        <taxon>Bacteria</taxon>
        <taxon>Thermotogati</taxon>
        <taxon>Deinococcota</taxon>
        <taxon>Deinococci</taxon>
        <taxon>Deinococcales</taxon>
        <taxon>Deinococcaceae</taxon>
        <taxon>Deinococcus</taxon>
    </lineage>
</organism>
<proteinExistence type="predicted"/>
<evidence type="ECO:0000259" key="3">
    <source>
        <dbReference type="PROSITE" id="PS51186"/>
    </source>
</evidence>
<feature type="domain" description="N-acetyltransferase" evidence="3">
    <location>
        <begin position="163"/>
        <end position="309"/>
    </location>
</feature>
<dbReference type="PROSITE" id="PS51186">
    <property type="entry name" value="GNAT"/>
    <property type="match status" value="1"/>
</dbReference>
<dbReference type="InterPro" id="IPR016181">
    <property type="entry name" value="Acyl_CoA_acyltransferase"/>
</dbReference>
<dbReference type="PANTHER" id="PTHR43877:SF1">
    <property type="entry name" value="ACETYLTRANSFERASE"/>
    <property type="match status" value="1"/>
</dbReference>
<evidence type="ECO:0000313" key="4">
    <source>
        <dbReference type="EMBL" id="ASN81874.1"/>
    </source>
</evidence>
<dbReference type="KEGG" id="dfc:DFI_13535"/>
<dbReference type="GO" id="GO:0016747">
    <property type="term" value="F:acyltransferase activity, transferring groups other than amino-acyl groups"/>
    <property type="evidence" value="ECO:0007669"/>
    <property type="project" value="InterPro"/>
</dbReference>
<evidence type="ECO:0000313" key="5">
    <source>
        <dbReference type="Proteomes" id="UP000259030"/>
    </source>
</evidence>
<dbReference type="CDD" id="cd04301">
    <property type="entry name" value="NAT_SF"/>
    <property type="match status" value="1"/>
</dbReference>
<dbReference type="EMBL" id="CP021081">
    <property type="protein sequence ID" value="ASN81874.1"/>
    <property type="molecule type" value="Genomic_DNA"/>
</dbReference>
<dbReference type="InterPro" id="IPR000182">
    <property type="entry name" value="GNAT_dom"/>
</dbReference>